<reference evidence="6 7" key="1">
    <citation type="submission" date="2014-03" db="EMBL/GenBank/DDBJ databases">
        <title>Draft genome of the hookworm Oesophagostomum dentatum.</title>
        <authorList>
            <person name="Mitreva M."/>
        </authorList>
    </citation>
    <scope>NUCLEOTIDE SEQUENCE [LARGE SCALE GENOMIC DNA]</scope>
    <source>
        <strain evidence="6 7">OD-Hann</strain>
    </source>
</reference>
<protein>
    <submittedName>
        <fullName evidence="6">Zinc knuckle</fullName>
    </submittedName>
</protein>
<keyword evidence="1" id="KW-0378">Hydrolase</keyword>
<keyword evidence="2" id="KW-0479">Metal-binding</keyword>
<dbReference type="OrthoDB" id="5873806at2759"/>
<dbReference type="GO" id="GO:0003676">
    <property type="term" value="F:nucleic acid binding"/>
    <property type="evidence" value="ECO:0007669"/>
    <property type="project" value="InterPro"/>
</dbReference>
<dbReference type="GO" id="GO:0006508">
    <property type="term" value="P:proteolysis"/>
    <property type="evidence" value="ECO:0007669"/>
    <property type="project" value="InterPro"/>
</dbReference>
<dbReference type="Proteomes" id="UP000053660">
    <property type="component" value="Unassembled WGS sequence"/>
</dbReference>
<name>A0A0B1TMG5_OESDE</name>
<gene>
    <name evidence="6" type="ORF">OESDEN_03008</name>
</gene>
<feature type="region of interest" description="Disordered" evidence="3">
    <location>
        <begin position="1"/>
        <end position="44"/>
    </location>
</feature>
<dbReference type="SMART" id="SM00343">
    <property type="entry name" value="ZnF_C2HC"/>
    <property type="match status" value="1"/>
</dbReference>
<evidence type="ECO:0000256" key="1">
    <source>
        <dbReference type="ARBA" id="ARBA00022801"/>
    </source>
</evidence>
<evidence type="ECO:0000259" key="4">
    <source>
        <dbReference type="PROSITE" id="PS50158"/>
    </source>
</evidence>
<evidence type="ECO:0000256" key="2">
    <source>
        <dbReference type="PROSITE-ProRule" id="PRU00047"/>
    </source>
</evidence>
<dbReference type="InterPro" id="IPR036875">
    <property type="entry name" value="Znf_CCHC_sf"/>
</dbReference>
<dbReference type="Gene3D" id="2.40.70.10">
    <property type="entry name" value="Acid Proteases"/>
    <property type="match status" value="1"/>
</dbReference>
<dbReference type="SUPFAM" id="SSF57756">
    <property type="entry name" value="Retrovirus zinc finger-like domains"/>
    <property type="match status" value="1"/>
</dbReference>
<dbReference type="EMBL" id="KN549538">
    <property type="protein sequence ID" value="KHJ97017.1"/>
    <property type="molecule type" value="Genomic_DNA"/>
</dbReference>
<evidence type="ECO:0000256" key="3">
    <source>
        <dbReference type="SAM" id="MobiDB-lite"/>
    </source>
</evidence>
<dbReference type="PROSITE" id="PS50158">
    <property type="entry name" value="ZF_CCHC"/>
    <property type="match status" value="1"/>
</dbReference>
<dbReference type="AlphaFoldDB" id="A0A0B1TMG5"/>
<keyword evidence="2" id="KW-0863">Zinc-finger</keyword>
<dbReference type="GO" id="GO:0004190">
    <property type="term" value="F:aspartic-type endopeptidase activity"/>
    <property type="evidence" value="ECO:0007669"/>
    <property type="project" value="InterPro"/>
</dbReference>
<dbReference type="InterPro" id="IPR021109">
    <property type="entry name" value="Peptidase_aspartic_dom_sf"/>
</dbReference>
<proteinExistence type="predicted"/>
<dbReference type="CDD" id="cd00303">
    <property type="entry name" value="retropepsin_like"/>
    <property type="match status" value="1"/>
</dbReference>
<accession>A0A0B1TMG5</accession>
<dbReference type="PROSITE" id="PS00141">
    <property type="entry name" value="ASP_PROTEASE"/>
    <property type="match status" value="1"/>
</dbReference>
<sequence length="1081" mass="121990">MLQMALGPEELSEDALLGDQMEKDVEAPPDDQDQQRQVSGKRLRRSDPLRTEIWEVIQKQAALAIERMRAMLEQLKADWEQSLQMPTTSKNDEMLRLLEVAGLSTVDQLEGFMEKSMRKSEKLMQVCEMVKSEEEEIIKAVAELTKRVETMGRQGAYGATVDEFNASRWDKFRNLRELVQGDTTQPFQSSPRAVALKTGMSMLCAIATRAAQRQMERQMHWPQLSMLTMKEGQSVAGFCLVLGKLAARAYPDFRQLAGWDGSYRMAEAIETALREETYEKVKEVALRLERSKQVVSKVANTRKLGGHHRNGPPLAVVGKESFRSRVRYEPQERSQEGVRTRVTVELETMRRAQIEQGNHQGNESTSLRCFKCGKQGHKARQCQECRKTELQTVIPNEPRGEQRRSFSALLNRLLCTSSVAEALGSGELFGKMSTAKIELMGMEVEALLDTGSETSIVPLELFRLARERQVDIDAFVERIPGVETVVRNASGEQMKFVDTIRMPVKLNGEICQVAFHVGSGLGVLVILGTNALKLFGIELRGVDGQPIEEKPVLANTKKREQTCETTRSTDTVSAVVQERVFLPPKALKKIKLSGSPGVKVFWSKDSMLSHGCCEISANGVAEIPVLDTSGESKVFQRAQIVGNFETEEVVPIKAMSDHEDMLDNSTTQCGDEGQRLELLKEILAKRNTLTPDEIPTDRLNLNFIDYDDYKHELLNSIQLAWESAKELNEEYRARKKDRYDTRCRVRPEKLPQVGDRVYVKAPYEKAASKYPKFCHEREGPFRVIESSENSAFFTNLLKNEEPIRIQHGQLIVLPPEIDDTPVRTKTKRTARVKKKCVQDRNVNAVCFRSGDDEDSAALSLFFTCPGQGRVNEQHEDYHCTVRGMTFGSVVPDEDDVISALPITSIYALARYFTIYENEPNMDSRRYLMADQLRVALSVAGAQKAYLFFKHKCEHVSRAFLGHDGSFVILTYGGGLKVGIEQLTDLVNARITYAKAHSWREVDIKGTKAPVLFALPAGFRCFQRVIKNINEYVKFLLYDGLEEVYRLVRAYPASRLFVFVSPATEMPVEAKEWNVLSATLAA</sequence>
<dbReference type="Gene3D" id="4.10.60.10">
    <property type="entry name" value="Zinc finger, CCHC-type"/>
    <property type="match status" value="1"/>
</dbReference>
<evidence type="ECO:0000313" key="6">
    <source>
        <dbReference type="EMBL" id="KHJ97017.1"/>
    </source>
</evidence>
<dbReference type="SUPFAM" id="SSF50630">
    <property type="entry name" value="Acid proteases"/>
    <property type="match status" value="1"/>
</dbReference>
<feature type="domain" description="CCHC-type" evidence="4">
    <location>
        <begin position="368"/>
        <end position="384"/>
    </location>
</feature>
<organism evidence="6 7">
    <name type="scientific">Oesophagostomum dentatum</name>
    <name type="common">Nodular worm</name>
    <dbReference type="NCBI Taxonomy" id="61180"/>
    <lineage>
        <taxon>Eukaryota</taxon>
        <taxon>Metazoa</taxon>
        <taxon>Ecdysozoa</taxon>
        <taxon>Nematoda</taxon>
        <taxon>Chromadorea</taxon>
        <taxon>Rhabditida</taxon>
        <taxon>Rhabditina</taxon>
        <taxon>Rhabditomorpha</taxon>
        <taxon>Strongyloidea</taxon>
        <taxon>Strongylidae</taxon>
        <taxon>Oesophagostomum</taxon>
    </lineage>
</organism>
<dbReference type="InterPro" id="IPR001995">
    <property type="entry name" value="Peptidase_A2_cat"/>
</dbReference>
<dbReference type="GO" id="GO:0008270">
    <property type="term" value="F:zinc ion binding"/>
    <property type="evidence" value="ECO:0007669"/>
    <property type="project" value="UniProtKB-KW"/>
</dbReference>
<keyword evidence="7" id="KW-1185">Reference proteome</keyword>
<dbReference type="PROSITE" id="PS50175">
    <property type="entry name" value="ASP_PROT_RETROV"/>
    <property type="match status" value="1"/>
</dbReference>
<dbReference type="InterPro" id="IPR001878">
    <property type="entry name" value="Znf_CCHC"/>
</dbReference>
<dbReference type="GO" id="GO:0005737">
    <property type="term" value="C:cytoplasm"/>
    <property type="evidence" value="ECO:0007669"/>
    <property type="project" value="UniProtKB-ARBA"/>
</dbReference>
<feature type="domain" description="Peptidase A2" evidence="5">
    <location>
        <begin position="444"/>
        <end position="458"/>
    </location>
</feature>
<keyword evidence="2" id="KW-0862">Zinc</keyword>
<evidence type="ECO:0000313" key="7">
    <source>
        <dbReference type="Proteomes" id="UP000053660"/>
    </source>
</evidence>
<dbReference type="GO" id="GO:0019899">
    <property type="term" value="F:enzyme binding"/>
    <property type="evidence" value="ECO:0007669"/>
    <property type="project" value="UniProtKB-ARBA"/>
</dbReference>
<dbReference type="InterPro" id="IPR001969">
    <property type="entry name" value="Aspartic_peptidase_AS"/>
</dbReference>
<dbReference type="Pfam" id="PF00098">
    <property type="entry name" value="zf-CCHC"/>
    <property type="match status" value="1"/>
</dbReference>
<evidence type="ECO:0000259" key="5">
    <source>
        <dbReference type="PROSITE" id="PS50175"/>
    </source>
</evidence>